<comment type="caution">
    <text evidence="1">The sequence shown here is derived from an EMBL/GenBank/DDBJ whole genome shotgun (WGS) entry which is preliminary data.</text>
</comment>
<reference evidence="1 2" key="1">
    <citation type="submission" date="2023-03" db="EMBL/GenBank/DDBJ databases">
        <title>WGS of Gossypium arboreum.</title>
        <authorList>
            <person name="Yu D."/>
        </authorList>
    </citation>
    <scope>NUCLEOTIDE SEQUENCE [LARGE SCALE GENOMIC DNA]</scope>
    <source>
        <tissue evidence="1">Leaf</tissue>
    </source>
</reference>
<proteinExistence type="predicted"/>
<dbReference type="EMBL" id="JARKNE010000008">
    <property type="protein sequence ID" value="KAK5812284.1"/>
    <property type="molecule type" value="Genomic_DNA"/>
</dbReference>
<evidence type="ECO:0000313" key="2">
    <source>
        <dbReference type="Proteomes" id="UP001358586"/>
    </source>
</evidence>
<accession>A0ABR0P107</accession>
<protein>
    <submittedName>
        <fullName evidence="1">Uncharacterized protein</fullName>
    </submittedName>
</protein>
<organism evidence="1 2">
    <name type="scientific">Gossypium arboreum</name>
    <name type="common">Tree cotton</name>
    <name type="synonym">Gossypium nanking</name>
    <dbReference type="NCBI Taxonomy" id="29729"/>
    <lineage>
        <taxon>Eukaryota</taxon>
        <taxon>Viridiplantae</taxon>
        <taxon>Streptophyta</taxon>
        <taxon>Embryophyta</taxon>
        <taxon>Tracheophyta</taxon>
        <taxon>Spermatophyta</taxon>
        <taxon>Magnoliopsida</taxon>
        <taxon>eudicotyledons</taxon>
        <taxon>Gunneridae</taxon>
        <taxon>Pentapetalae</taxon>
        <taxon>rosids</taxon>
        <taxon>malvids</taxon>
        <taxon>Malvales</taxon>
        <taxon>Malvaceae</taxon>
        <taxon>Malvoideae</taxon>
        <taxon>Gossypium</taxon>
    </lineage>
</organism>
<gene>
    <name evidence="1" type="ORF">PVK06_027711</name>
</gene>
<keyword evidence="2" id="KW-1185">Reference proteome</keyword>
<sequence length="173" mass="18727">MKLHPWISVPSLHEERGVNTNFITAIVDLEIVNGAGIACGSGDNSEETTSLSHEIDEHMNVQASMLDICKKRRTNARSSPSIAHVSSSIAINDSSHHSFLPPAEELLETTKKQMCLARSSSGMRKPSLSELDPSLQVLLSKASMVILGLSEGISGAEATKRELDIVSRILRKP</sequence>
<evidence type="ECO:0000313" key="1">
    <source>
        <dbReference type="EMBL" id="KAK5812284.1"/>
    </source>
</evidence>
<name>A0ABR0P107_GOSAR</name>
<dbReference type="Proteomes" id="UP001358586">
    <property type="component" value="Chromosome 8"/>
</dbReference>